<dbReference type="InParanoid" id="A0A0G4EBS2"/>
<dbReference type="OMA" id="ACQHLGW"/>
<keyword evidence="4 5" id="KW-0472">Membrane</keyword>
<dbReference type="Pfam" id="PF01124">
    <property type="entry name" value="MAPEG"/>
    <property type="match status" value="1"/>
</dbReference>
<dbReference type="GO" id="GO:0004602">
    <property type="term" value="F:glutathione peroxidase activity"/>
    <property type="evidence" value="ECO:0007669"/>
    <property type="project" value="TreeGrafter"/>
</dbReference>
<sequence>MAVIELDASYGLCVLNVVLAFVLLMFKSIMVGVARKRYGVSYPDMYAIKGVTRRKDASGEGDRLLELTDADCDAFNCYQRAHQNTLENLTMFLAVMLLGGLKYPITSAIGGFIWIVGRLIYALGYYTGNPDKRM</sequence>
<reference evidence="6 7" key="1">
    <citation type="submission" date="2014-11" db="EMBL/GenBank/DDBJ databases">
        <authorList>
            <person name="Zhu J."/>
            <person name="Qi W."/>
            <person name="Song R."/>
        </authorList>
    </citation>
    <scope>NUCLEOTIDE SEQUENCE [LARGE SCALE GENOMIC DNA]</scope>
</reference>
<dbReference type="STRING" id="1169540.A0A0G4EBS2"/>
<dbReference type="Proteomes" id="UP000041254">
    <property type="component" value="Unassembled WGS sequence"/>
</dbReference>
<dbReference type="GO" id="GO:0006691">
    <property type="term" value="P:leukotriene metabolic process"/>
    <property type="evidence" value="ECO:0007669"/>
    <property type="project" value="UniProtKB-ARBA"/>
</dbReference>
<dbReference type="PANTHER" id="PTHR10250:SF26">
    <property type="entry name" value="GLUTATHIONE S-TRANSFERASE 3, MITOCHONDRIAL"/>
    <property type="match status" value="1"/>
</dbReference>
<dbReference type="InterPro" id="IPR023352">
    <property type="entry name" value="MAPEG-like_dom_sf"/>
</dbReference>
<dbReference type="OrthoDB" id="410651at2759"/>
<accession>A0A0G4EBS2</accession>
<evidence type="ECO:0000256" key="5">
    <source>
        <dbReference type="SAM" id="Phobius"/>
    </source>
</evidence>
<feature type="transmembrane region" description="Helical" evidence="5">
    <location>
        <begin position="111"/>
        <end position="128"/>
    </location>
</feature>
<evidence type="ECO:0000256" key="3">
    <source>
        <dbReference type="ARBA" id="ARBA00022989"/>
    </source>
</evidence>
<dbReference type="GO" id="GO:0005783">
    <property type="term" value="C:endoplasmic reticulum"/>
    <property type="evidence" value="ECO:0007669"/>
    <property type="project" value="TreeGrafter"/>
</dbReference>
<evidence type="ECO:0000313" key="7">
    <source>
        <dbReference type="Proteomes" id="UP000041254"/>
    </source>
</evidence>
<keyword evidence="3 5" id="KW-1133">Transmembrane helix</keyword>
<evidence type="ECO:0008006" key="8">
    <source>
        <dbReference type="Google" id="ProtNLM"/>
    </source>
</evidence>
<dbReference type="GO" id="GO:0005635">
    <property type="term" value="C:nuclear envelope"/>
    <property type="evidence" value="ECO:0007669"/>
    <property type="project" value="TreeGrafter"/>
</dbReference>
<comment type="subcellular location">
    <subcellularLocation>
        <location evidence="1">Membrane</location>
        <topology evidence="1">Multi-pass membrane protein</topology>
    </subcellularLocation>
</comment>
<evidence type="ECO:0000256" key="2">
    <source>
        <dbReference type="ARBA" id="ARBA00022692"/>
    </source>
</evidence>
<dbReference type="GO" id="GO:0004364">
    <property type="term" value="F:glutathione transferase activity"/>
    <property type="evidence" value="ECO:0007669"/>
    <property type="project" value="TreeGrafter"/>
</dbReference>
<evidence type="ECO:0000313" key="6">
    <source>
        <dbReference type="EMBL" id="CEL93095.1"/>
    </source>
</evidence>
<dbReference type="Gene3D" id="1.20.120.550">
    <property type="entry name" value="Membrane associated eicosanoid/glutathione metabolism-like domain"/>
    <property type="match status" value="1"/>
</dbReference>
<dbReference type="PANTHER" id="PTHR10250">
    <property type="entry name" value="MICROSOMAL GLUTATHIONE S-TRANSFERASE"/>
    <property type="match status" value="1"/>
</dbReference>
<evidence type="ECO:0000256" key="1">
    <source>
        <dbReference type="ARBA" id="ARBA00004141"/>
    </source>
</evidence>
<dbReference type="SUPFAM" id="SSF161084">
    <property type="entry name" value="MAPEG domain-like"/>
    <property type="match status" value="1"/>
</dbReference>
<feature type="transmembrane region" description="Helical" evidence="5">
    <location>
        <begin position="6"/>
        <end position="26"/>
    </location>
</feature>
<protein>
    <recommendedName>
        <fullName evidence="8">Glutathione transferase</fullName>
    </recommendedName>
</protein>
<dbReference type="GO" id="GO:0016020">
    <property type="term" value="C:membrane"/>
    <property type="evidence" value="ECO:0007669"/>
    <property type="project" value="UniProtKB-SubCell"/>
</dbReference>
<dbReference type="AlphaFoldDB" id="A0A0G4EBS2"/>
<dbReference type="InterPro" id="IPR050997">
    <property type="entry name" value="MAPEG"/>
</dbReference>
<dbReference type="InterPro" id="IPR001129">
    <property type="entry name" value="Membr-assoc_MAPEG"/>
</dbReference>
<proteinExistence type="predicted"/>
<dbReference type="EMBL" id="CDMY01000138">
    <property type="protein sequence ID" value="CEL93095.1"/>
    <property type="molecule type" value="Genomic_DNA"/>
</dbReference>
<dbReference type="VEuPathDB" id="CryptoDB:Vbra_6930"/>
<evidence type="ECO:0000256" key="4">
    <source>
        <dbReference type="ARBA" id="ARBA00023136"/>
    </source>
</evidence>
<name>A0A0G4EBS2_VITBC</name>
<dbReference type="PhylomeDB" id="A0A0G4EBS2"/>
<keyword evidence="2 5" id="KW-0812">Transmembrane</keyword>
<gene>
    <name evidence="6" type="ORF">Vbra_6930</name>
</gene>
<keyword evidence="7" id="KW-1185">Reference proteome</keyword>
<organism evidence="6 7">
    <name type="scientific">Vitrella brassicaformis (strain CCMP3155)</name>
    <dbReference type="NCBI Taxonomy" id="1169540"/>
    <lineage>
        <taxon>Eukaryota</taxon>
        <taxon>Sar</taxon>
        <taxon>Alveolata</taxon>
        <taxon>Colpodellida</taxon>
        <taxon>Vitrellaceae</taxon>
        <taxon>Vitrella</taxon>
    </lineage>
</organism>